<sequence>MINPGLGNLYRLTSAKSRSITAENPTGEPGKGGMALVDPNDAAHPARELGQGWKVRPSIDIEPGEQVVIAEIEGPGIVNHMWMTTFPEAWRHLILRMYWDGEKEPSVEAPIGDFYCNGWGERANVSSMPISVNPAGGFNCYFQMPFRKSAKIVIENIGFDKRMFFYQIDYVLTEVDESAAYFHASFRRENPVSYMAPYTIVDGIEGKGQYVGTYAAWQVNSNDWWGEGEVKFYMDGDREFPTICGTGTEDYFGGAWNFEQPKGQYGEFSNLYHGLHQVLKPDGLYRANQRFGMYRFHVPDPIYFESELKVTMQALGWRSGKRFLPLQDDIATVAYWYQTEPHRPFKPLPDRNGLEVI</sequence>
<evidence type="ECO:0000313" key="1">
    <source>
        <dbReference type="EMBL" id="RED54865.1"/>
    </source>
</evidence>
<evidence type="ECO:0000313" key="2">
    <source>
        <dbReference type="Proteomes" id="UP000256977"/>
    </source>
</evidence>
<dbReference type="Pfam" id="PF11175">
    <property type="entry name" value="DUF2961"/>
    <property type="match status" value="1"/>
</dbReference>
<name>A0A3D9HZJ5_9BACL</name>
<proteinExistence type="predicted"/>
<protein>
    <submittedName>
        <fullName evidence="1">DUF2961 family protein</fullName>
    </submittedName>
</protein>
<reference evidence="1 2" key="1">
    <citation type="submission" date="2018-07" db="EMBL/GenBank/DDBJ databases">
        <title>Genomic Encyclopedia of Type Strains, Phase III (KMG-III): the genomes of soil and plant-associated and newly described type strains.</title>
        <authorList>
            <person name="Whitman W."/>
        </authorList>
    </citation>
    <scope>NUCLEOTIDE SEQUENCE [LARGE SCALE GENOMIC DNA]</scope>
    <source>
        <strain evidence="1 2">CECT 7287</strain>
    </source>
</reference>
<dbReference type="InterPro" id="IPR021345">
    <property type="entry name" value="DUF2961"/>
</dbReference>
<accession>A0A3D9HZJ5</accession>
<dbReference type="Proteomes" id="UP000256977">
    <property type="component" value="Unassembled WGS sequence"/>
</dbReference>
<organism evidence="1 2">
    <name type="scientific">Cohnella phaseoli</name>
    <dbReference type="NCBI Taxonomy" id="456490"/>
    <lineage>
        <taxon>Bacteria</taxon>
        <taxon>Bacillati</taxon>
        <taxon>Bacillota</taxon>
        <taxon>Bacilli</taxon>
        <taxon>Bacillales</taxon>
        <taxon>Paenibacillaceae</taxon>
        <taxon>Cohnella</taxon>
    </lineage>
</organism>
<dbReference type="Gene3D" id="2.60.120.1390">
    <property type="match status" value="1"/>
</dbReference>
<comment type="caution">
    <text evidence="1">The sequence shown here is derived from an EMBL/GenBank/DDBJ whole genome shotgun (WGS) entry which is preliminary data.</text>
</comment>
<dbReference type="EMBL" id="QRDZ01000046">
    <property type="protein sequence ID" value="RED54865.1"/>
    <property type="molecule type" value="Genomic_DNA"/>
</dbReference>
<keyword evidence="2" id="KW-1185">Reference proteome</keyword>
<dbReference type="RefSeq" id="WP_246017055.1">
    <property type="nucleotide sequence ID" value="NZ_QRDZ01000046.1"/>
</dbReference>
<dbReference type="AlphaFoldDB" id="A0A3D9HZJ5"/>
<gene>
    <name evidence="1" type="ORF">DFP98_1469</name>
</gene>